<protein>
    <submittedName>
        <fullName evidence="2">Uncharacterized protein</fullName>
    </submittedName>
</protein>
<feature type="transmembrane region" description="Helical" evidence="1">
    <location>
        <begin position="176"/>
        <end position="201"/>
    </location>
</feature>
<evidence type="ECO:0000313" key="2">
    <source>
        <dbReference type="EMBL" id="MCF0265945.1"/>
    </source>
</evidence>
<organism evidence="2 3">
    <name type="scientific">Acinetobacter guillouiae</name>
    <name type="common">Acinetobacter genomosp. 11</name>
    <dbReference type="NCBI Taxonomy" id="106649"/>
    <lineage>
        <taxon>Bacteria</taxon>
        <taxon>Pseudomonadati</taxon>
        <taxon>Pseudomonadota</taxon>
        <taxon>Gammaproteobacteria</taxon>
        <taxon>Moraxellales</taxon>
        <taxon>Moraxellaceae</taxon>
        <taxon>Acinetobacter</taxon>
    </lineage>
</organism>
<dbReference type="AlphaFoldDB" id="A0A8X8KFI5"/>
<keyword evidence="1" id="KW-0472">Membrane</keyword>
<feature type="transmembrane region" description="Helical" evidence="1">
    <location>
        <begin position="138"/>
        <end position="156"/>
    </location>
</feature>
<keyword evidence="1" id="KW-1133">Transmembrane helix</keyword>
<accession>A0A8X8KFI5</accession>
<dbReference type="RefSeq" id="WP_234623909.1">
    <property type="nucleotide sequence ID" value="NZ_JAHWXT010000006.1"/>
</dbReference>
<dbReference type="EMBL" id="JAHWXT010000006">
    <property type="protein sequence ID" value="MCF0265945.1"/>
    <property type="molecule type" value="Genomic_DNA"/>
</dbReference>
<evidence type="ECO:0000313" key="3">
    <source>
        <dbReference type="Proteomes" id="UP000887320"/>
    </source>
</evidence>
<dbReference type="Proteomes" id="UP000887320">
    <property type="component" value="Unassembled WGS sequence"/>
</dbReference>
<feature type="transmembrane region" description="Helical" evidence="1">
    <location>
        <begin position="13"/>
        <end position="35"/>
    </location>
</feature>
<proteinExistence type="predicted"/>
<gene>
    <name evidence="2" type="ORF">KW868_15975</name>
</gene>
<name>A0A8X8KFI5_ACIGI</name>
<keyword evidence="1" id="KW-0812">Transmembrane</keyword>
<comment type="caution">
    <text evidence="2">The sequence shown here is derived from an EMBL/GenBank/DDBJ whole genome shotgun (WGS) entry which is preliminary data.</text>
</comment>
<sequence>MPDLFPSFSSFEYITLFLTIMSCLAGIFAALYTYLSYFLSTNSKKDTGKKYLEIEAYYRNFINIPPSIKTNELLKKTAMLSFNDGVDLPLEITDSLTTKYASEYFYLVSKLKRTSRYFEVNDNVISCKYTEKVLFKKGAFWGVLYMIFGCIAVYLIQTYSWYLETFSTGKSDLNFISSYILITVIFSLASITSLVSMFHIINVGEVSKIINKINIKKGL</sequence>
<reference evidence="2" key="1">
    <citation type="submission" date="2021-07" db="EMBL/GenBank/DDBJ databases">
        <authorList>
            <person name="Fernandez M."/>
            <person name="Pereira P."/>
            <person name="Torres Tejerizo G.A."/>
            <person name="Gonzalez P."/>
            <person name="Agostini E."/>
        </authorList>
    </citation>
    <scope>NUCLEOTIDE SEQUENCE</scope>
    <source>
        <strain evidence="2">SFC 500-1A</strain>
    </source>
</reference>
<evidence type="ECO:0000256" key="1">
    <source>
        <dbReference type="SAM" id="Phobius"/>
    </source>
</evidence>